<evidence type="ECO:0000313" key="2">
    <source>
        <dbReference type="Proteomes" id="UP000326924"/>
    </source>
</evidence>
<protein>
    <submittedName>
        <fullName evidence="1">Uncharacterized protein</fullName>
    </submittedName>
</protein>
<comment type="caution">
    <text evidence="1">The sequence shown here is derived from an EMBL/GenBank/DDBJ whole genome shotgun (WGS) entry which is preliminary data.</text>
</comment>
<dbReference type="AlphaFoldDB" id="A0A5J5EGE3"/>
<accession>A0A5J5EGE3</accession>
<proteinExistence type="predicted"/>
<name>A0A5J5EGE3_9PEZI</name>
<keyword evidence="2" id="KW-1185">Reference proteome</keyword>
<dbReference type="EMBL" id="VXIS01000395">
    <property type="protein sequence ID" value="KAA8893848.1"/>
    <property type="molecule type" value="Genomic_DNA"/>
</dbReference>
<reference evidence="1 2" key="1">
    <citation type="submission" date="2019-09" db="EMBL/GenBank/DDBJ databases">
        <title>Draft genome of the ectomycorrhizal ascomycete Sphaerosporella brunnea.</title>
        <authorList>
            <consortium name="DOE Joint Genome Institute"/>
            <person name="Benucci G.M."/>
            <person name="Marozzi G."/>
            <person name="Antonielli L."/>
            <person name="Sanchez S."/>
            <person name="Marco P."/>
            <person name="Wang X."/>
            <person name="Falini L.B."/>
            <person name="Barry K."/>
            <person name="Haridas S."/>
            <person name="Lipzen A."/>
            <person name="Labutti K."/>
            <person name="Grigoriev I.V."/>
            <person name="Murat C."/>
            <person name="Martin F."/>
            <person name="Albertini E."/>
            <person name="Donnini D."/>
            <person name="Bonito G."/>
        </authorList>
    </citation>
    <scope>NUCLEOTIDE SEQUENCE [LARGE SCALE GENOMIC DNA]</scope>
    <source>
        <strain evidence="1 2">Sb_GMNB300</strain>
    </source>
</reference>
<evidence type="ECO:0000313" key="1">
    <source>
        <dbReference type="EMBL" id="KAA8893848.1"/>
    </source>
</evidence>
<organism evidence="1 2">
    <name type="scientific">Sphaerosporella brunnea</name>
    <dbReference type="NCBI Taxonomy" id="1250544"/>
    <lineage>
        <taxon>Eukaryota</taxon>
        <taxon>Fungi</taxon>
        <taxon>Dikarya</taxon>
        <taxon>Ascomycota</taxon>
        <taxon>Pezizomycotina</taxon>
        <taxon>Pezizomycetes</taxon>
        <taxon>Pezizales</taxon>
        <taxon>Pyronemataceae</taxon>
        <taxon>Sphaerosporella</taxon>
    </lineage>
</organism>
<sequence length="240" mass="26255">MSALLNFQEDGKASFHSPDALMPTVIFARFADQTRVNFRTWDTSSASPLSPSQIMLASLARCSHFGKQKLDDGNVYDDQLNTDSHVTTLSEADGYFGSQQKTAMLVTFGGQPFCKEVGAIDQSPMQQLKGVQPQRRRLRMISSVADFTRSIRTMGRGTAPLVSGSASQLETTAAMSFEGYSSHFALKVDGYSVAGTDICDLLVVDQALQLAREDPDMNAEFDECARRIVQILGKCSESEL</sequence>
<dbReference type="InParanoid" id="A0A5J5EGE3"/>
<gene>
    <name evidence="1" type="ORF">FN846DRAFT_1002837</name>
</gene>
<dbReference type="Proteomes" id="UP000326924">
    <property type="component" value="Unassembled WGS sequence"/>
</dbReference>